<proteinExistence type="predicted"/>
<dbReference type="AlphaFoldDB" id="A0A2N5URM3"/>
<dbReference type="Proteomes" id="UP000235388">
    <property type="component" value="Unassembled WGS sequence"/>
</dbReference>
<protein>
    <submittedName>
        <fullName evidence="2">Uncharacterized protein</fullName>
    </submittedName>
</protein>
<name>A0A2N5URM3_9BASI</name>
<evidence type="ECO:0000313" key="2">
    <source>
        <dbReference type="EMBL" id="PLW40399.1"/>
    </source>
</evidence>
<sequence length="184" mass="19701">MCHICPNYGLLIDGGGGSLTGEAAEGSSRRRDWSIPPPPFLAACVAAPLEAKYTSRPAKVRSRSRDGSSVGDALTDQVSLLRESSMAAARPESESASLVEMLVTVIPGGKHPGGVNWVFKGTDPRGSSSGTIRPSRSTRIIVPQVGTRQKLLMRRPQKSGNQTRAKISLRARHHPESRQVHTQG</sequence>
<dbReference type="EMBL" id="PGCJ01000182">
    <property type="protein sequence ID" value="PLW40399.1"/>
    <property type="molecule type" value="Genomic_DNA"/>
</dbReference>
<reference evidence="2 3" key="1">
    <citation type="submission" date="2017-11" db="EMBL/GenBank/DDBJ databases">
        <title>De novo assembly and phasing of dikaryotic genomes from two isolates of Puccinia coronata f. sp. avenae, the causal agent of oat crown rust.</title>
        <authorList>
            <person name="Miller M.E."/>
            <person name="Zhang Y."/>
            <person name="Omidvar V."/>
            <person name="Sperschneider J."/>
            <person name="Schwessinger B."/>
            <person name="Raley C."/>
            <person name="Palmer J.M."/>
            <person name="Garnica D."/>
            <person name="Upadhyaya N."/>
            <person name="Rathjen J."/>
            <person name="Taylor J.M."/>
            <person name="Park R.F."/>
            <person name="Dodds P.N."/>
            <person name="Hirsch C.D."/>
            <person name="Kianian S.F."/>
            <person name="Figueroa M."/>
        </authorList>
    </citation>
    <scope>NUCLEOTIDE SEQUENCE [LARGE SCALE GENOMIC DNA]</scope>
    <source>
        <strain evidence="2">12NC29</strain>
    </source>
</reference>
<keyword evidence="3" id="KW-1185">Reference proteome</keyword>
<evidence type="ECO:0000256" key="1">
    <source>
        <dbReference type="SAM" id="MobiDB-lite"/>
    </source>
</evidence>
<organism evidence="2 3">
    <name type="scientific">Puccinia coronata f. sp. avenae</name>
    <dbReference type="NCBI Taxonomy" id="200324"/>
    <lineage>
        <taxon>Eukaryota</taxon>
        <taxon>Fungi</taxon>
        <taxon>Dikarya</taxon>
        <taxon>Basidiomycota</taxon>
        <taxon>Pucciniomycotina</taxon>
        <taxon>Pucciniomycetes</taxon>
        <taxon>Pucciniales</taxon>
        <taxon>Pucciniaceae</taxon>
        <taxon>Puccinia</taxon>
    </lineage>
</organism>
<feature type="compositionally biased region" description="Basic and acidic residues" evidence="1">
    <location>
        <begin position="174"/>
        <end position="184"/>
    </location>
</feature>
<accession>A0A2N5URM3</accession>
<comment type="caution">
    <text evidence="2">The sequence shown here is derived from an EMBL/GenBank/DDBJ whole genome shotgun (WGS) entry which is preliminary data.</text>
</comment>
<gene>
    <name evidence="2" type="ORF">PCANC_19586</name>
</gene>
<feature type="region of interest" description="Disordered" evidence="1">
    <location>
        <begin position="152"/>
        <end position="184"/>
    </location>
</feature>
<evidence type="ECO:0000313" key="3">
    <source>
        <dbReference type="Proteomes" id="UP000235388"/>
    </source>
</evidence>